<dbReference type="AlphaFoldDB" id="A0A4R5EZJ6"/>
<dbReference type="RefSeq" id="WP_132636056.1">
    <property type="nucleotide sequence ID" value="NZ_SMLD01000108.1"/>
</dbReference>
<keyword evidence="4" id="KW-1185">Reference proteome</keyword>
<accession>A0A4R5EZJ6</accession>
<dbReference type="EMBL" id="SMLD01000108">
    <property type="protein sequence ID" value="TDE40483.1"/>
    <property type="molecule type" value="Genomic_DNA"/>
</dbReference>
<evidence type="ECO:0000256" key="1">
    <source>
        <dbReference type="SAM" id="MobiDB-lite"/>
    </source>
</evidence>
<evidence type="ECO:0008006" key="5">
    <source>
        <dbReference type="Google" id="ProtNLM"/>
    </source>
</evidence>
<evidence type="ECO:0000313" key="4">
    <source>
        <dbReference type="Proteomes" id="UP000295136"/>
    </source>
</evidence>
<dbReference type="PROSITE" id="PS51257">
    <property type="entry name" value="PROKAR_LIPOPROTEIN"/>
    <property type="match status" value="1"/>
</dbReference>
<name>A0A4R5EZJ6_9ACTN</name>
<gene>
    <name evidence="3" type="ORF">E1295_31790</name>
</gene>
<feature type="compositionally biased region" description="Polar residues" evidence="1">
    <location>
        <begin position="58"/>
        <end position="68"/>
    </location>
</feature>
<evidence type="ECO:0000313" key="3">
    <source>
        <dbReference type="EMBL" id="TDE40483.1"/>
    </source>
</evidence>
<dbReference type="Proteomes" id="UP000295136">
    <property type="component" value="Unassembled WGS sequence"/>
</dbReference>
<reference evidence="3 4" key="1">
    <citation type="submission" date="2019-03" db="EMBL/GenBank/DDBJ databases">
        <title>Draft genome sequences of novel Actinobacteria.</title>
        <authorList>
            <person name="Sahin N."/>
            <person name="Ay H."/>
            <person name="Saygin H."/>
        </authorList>
    </citation>
    <scope>NUCLEOTIDE SEQUENCE [LARGE SCALE GENOMIC DNA]</scope>
    <source>
        <strain evidence="3 4">6K102</strain>
    </source>
</reference>
<feature type="region of interest" description="Disordered" evidence="1">
    <location>
        <begin position="23"/>
        <end position="68"/>
    </location>
</feature>
<proteinExistence type="predicted"/>
<organism evidence="3 4">
    <name type="scientific">Nonomuraea mesophila</name>
    <dbReference type="NCBI Taxonomy" id="2530382"/>
    <lineage>
        <taxon>Bacteria</taxon>
        <taxon>Bacillati</taxon>
        <taxon>Actinomycetota</taxon>
        <taxon>Actinomycetes</taxon>
        <taxon>Streptosporangiales</taxon>
        <taxon>Streptosporangiaceae</taxon>
        <taxon>Nonomuraea</taxon>
    </lineage>
</organism>
<comment type="caution">
    <text evidence="3">The sequence shown here is derived from an EMBL/GenBank/DDBJ whole genome shotgun (WGS) entry which is preliminary data.</text>
</comment>
<protein>
    <recommendedName>
        <fullName evidence="5">DUF4352 domain-containing protein</fullName>
    </recommendedName>
</protein>
<keyword evidence="2" id="KW-0732">Signal</keyword>
<sequence>MPRYTLTLAACLLAMAAGCSSPPAGGAADPVPVESPVADTTTTAPPSLPAEGPKRMGKTQTTAGTQGEFSVSVARVRRPFKAVVPGLPERAGYEYAAANVKFCVTDDKGSEVRIGWSAWSATTVDGVVVESLSAWSADWWTEPLYPQDHVVKVGRCVRGWLPFEVQRGSKLDIITYSPDEMNELEWKVR</sequence>
<evidence type="ECO:0000256" key="2">
    <source>
        <dbReference type="SAM" id="SignalP"/>
    </source>
</evidence>
<feature type="chain" id="PRO_5039717576" description="DUF4352 domain-containing protein" evidence="2">
    <location>
        <begin position="27"/>
        <end position="189"/>
    </location>
</feature>
<feature type="signal peptide" evidence="2">
    <location>
        <begin position="1"/>
        <end position="26"/>
    </location>
</feature>